<dbReference type="InterPro" id="IPR027417">
    <property type="entry name" value="P-loop_NTPase"/>
</dbReference>
<dbReference type="AlphaFoldDB" id="A0A940X0G4"/>
<evidence type="ECO:0000313" key="7">
    <source>
        <dbReference type="EMBL" id="MBP3983021.1"/>
    </source>
</evidence>
<dbReference type="Gene3D" id="3.40.50.300">
    <property type="entry name" value="P-loop containing nucleotide triphosphate hydrolases"/>
    <property type="match status" value="1"/>
</dbReference>
<evidence type="ECO:0000313" key="8">
    <source>
        <dbReference type="Proteomes" id="UP000673447"/>
    </source>
</evidence>
<gene>
    <name evidence="7" type="primary">rapZ</name>
    <name evidence="7" type="ORF">J5837_01180</name>
</gene>
<organism evidence="7 8">
    <name type="scientific">Pseudoxanthomonas helianthi</name>
    <dbReference type="NCBI Taxonomy" id="1453541"/>
    <lineage>
        <taxon>Bacteria</taxon>
        <taxon>Pseudomonadati</taxon>
        <taxon>Pseudomonadota</taxon>
        <taxon>Gammaproteobacteria</taxon>
        <taxon>Lysobacterales</taxon>
        <taxon>Lysobacteraceae</taxon>
        <taxon>Pseudoxanthomonas</taxon>
    </lineage>
</organism>
<feature type="binding site" evidence="4">
    <location>
        <begin position="68"/>
        <end position="71"/>
    </location>
    <ligand>
        <name>GTP</name>
        <dbReference type="ChEBI" id="CHEBI:37565"/>
    </ligand>
</feature>
<dbReference type="NCBIfam" id="NF003828">
    <property type="entry name" value="PRK05416.1"/>
    <property type="match status" value="1"/>
</dbReference>
<comment type="caution">
    <text evidence="7">The sequence shown here is derived from an EMBL/GenBank/DDBJ whole genome shotgun (WGS) entry which is preliminary data.</text>
</comment>
<dbReference type="InterPro" id="IPR053931">
    <property type="entry name" value="RapZ_C"/>
</dbReference>
<protein>
    <submittedName>
        <fullName evidence="7">RNase adapter RapZ</fullName>
    </submittedName>
</protein>
<feature type="binding site" evidence="4">
    <location>
        <begin position="17"/>
        <end position="24"/>
    </location>
    <ligand>
        <name>ATP</name>
        <dbReference type="ChEBI" id="CHEBI:30616"/>
    </ligand>
</feature>
<dbReference type="Pfam" id="PF03668">
    <property type="entry name" value="RapZ-like_N"/>
    <property type="match status" value="1"/>
</dbReference>
<dbReference type="GO" id="GO:0005525">
    <property type="term" value="F:GTP binding"/>
    <property type="evidence" value="ECO:0007669"/>
    <property type="project" value="UniProtKB-UniRule"/>
</dbReference>
<evidence type="ECO:0000259" key="5">
    <source>
        <dbReference type="Pfam" id="PF03668"/>
    </source>
</evidence>
<evidence type="ECO:0000256" key="2">
    <source>
        <dbReference type="ARBA" id="ARBA00022840"/>
    </source>
</evidence>
<evidence type="ECO:0000256" key="1">
    <source>
        <dbReference type="ARBA" id="ARBA00022741"/>
    </source>
</evidence>
<dbReference type="Proteomes" id="UP000673447">
    <property type="component" value="Unassembled WGS sequence"/>
</dbReference>
<sequence length="296" mass="33111">MSTPNAHPASPVIIVSGLSGSGKSVALKTFEDLDYYCIDNLPVELLPAFVRSLIRDDVLSQKVAVGIDVRSRHSDLGRLAQWRAALAELGLEARLLFFDASDEALLRRYADTRRRHPLSQQGQGLSLSEAIVRERQMIEPLRAEADTIIDTSALNVHQLRRRIISEFAAERGAALSLLFESFAYKRGVPADADFVFDARVLPNPHWKPELRPFSGRDPAVREFLDAQADVAEYVAQVSAFLDTWLPRLRGETRSYVTIAFGCTGGKHRSVYLAETLARHARAQGWEEVATYHRELD</sequence>
<evidence type="ECO:0000256" key="4">
    <source>
        <dbReference type="HAMAP-Rule" id="MF_00636"/>
    </source>
</evidence>
<reference evidence="7" key="1">
    <citation type="journal article" date="2016" name="Int. J. Syst. Evol. Microbiol.">
        <title>Pseudoxanthomonas helianthi sp. nov., isolated from roots of Jerusalem artichoke (Helianthus tuberosus).</title>
        <authorList>
            <person name="Kittiwongwattana C."/>
            <person name="Thawai C."/>
        </authorList>
    </citation>
    <scope>NUCLEOTIDE SEQUENCE</scope>
    <source>
        <strain evidence="7">110414</strain>
    </source>
</reference>
<evidence type="ECO:0000256" key="3">
    <source>
        <dbReference type="ARBA" id="ARBA00023134"/>
    </source>
</evidence>
<dbReference type="PANTHER" id="PTHR30448">
    <property type="entry name" value="RNASE ADAPTER PROTEIN RAPZ"/>
    <property type="match status" value="1"/>
</dbReference>
<dbReference type="InterPro" id="IPR005337">
    <property type="entry name" value="RapZ-like"/>
</dbReference>
<dbReference type="Pfam" id="PF22740">
    <property type="entry name" value="PapZ_C"/>
    <property type="match status" value="1"/>
</dbReference>
<dbReference type="GO" id="GO:0005524">
    <property type="term" value="F:ATP binding"/>
    <property type="evidence" value="ECO:0007669"/>
    <property type="project" value="UniProtKB-UniRule"/>
</dbReference>
<name>A0A940X0G4_9GAMM</name>
<dbReference type="RefSeq" id="WP_210534891.1">
    <property type="nucleotide sequence ID" value="NZ_JAGKTC010000001.1"/>
</dbReference>
<dbReference type="HAMAP" id="MF_00636">
    <property type="entry name" value="RapZ_like"/>
    <property type="match status" value="1"/>
</dbReference>
<dbReference type="SUPFAM" id="SSF52540">
    <property type="entry name" value="P-loop containing nucleoside triphosphate hydrolases"/>
    <property type="match status" value="1"/>
</dbReference>
<dbReference type="InterPro" id="IPR053930">
    <property type="entry name" value="RapZ-like_N"/>
</dbReference>
<proteinExistence type="inferred from homology"/>
<dbReference type="EMBL" id="JAGKTC010000001">
    <property type="protein sequence ID" value="MBP3983021.1"/>
    <property type="molecule type" value="Genomic_DNA"/>
</dbReference>
<dbReference type="PANTHER" id="PTHR30448:SF0">
    <property type="entry name" value="RNASE ADAPTER PROTEIN RAPZ"/>
    <property type="match status" value="1"/>
</dbReference>
<keyword evidence="1 4" id="KW-0547">Nucleotide-binding</keyword>
<evidence type="ECO:0000259" key="6">
    <source>
        <dbReference type="Pfam" id="PF22740"/>
    </source>
</evidence>
<keyword evidence="8" id="KW-1185">Reference proteome</keyword>
<reference evidence="7" key="2">
    <citation type="submission" date="2021-03" db="EMBL/GenBank/DDBJ databases">
        <authorList>
            <person name="Cao W."/>
        </authorList>
    </citation>
    <scope>NUCLEOTIDE SEQUENCE</scope>
    <source>
        <strain evidence="7">110414</strain>
    </source>
</reference>
<feature type="domain" description="RapZ-like N-terminal" evidence="5">
    <location>
        <begin position="12"/>
        <end position="170"/>
    </location>
</feature>
<keyword evidence="3 4" id="KW-0342">GTP-binding</keyword>
<accession>A0A940X0G4</accession>
<keyword evidence="2 4" id="KW-0067">ATP-binding</keyword>
<feature type="domain" description="RapZ C-terminal" evidence="6">
    <location>
        <begin position="176"/>
        <end position="295"/>
    </location>
</feature>
<dbReference type="PIRSF" id="PIRSF005052">
    <property type="entry name" value="P-loopkin"/>
    <property type="match status" value="1"/>
</dbReference>